<evidence type="ECO:0000256" key="1">
    <source>
        <dbReference type="SAM" id="MobiDB-lite"/>
    </source>
</evidence>
<proteinExistence type="predicted"/>
<dbReference type="Proteomes" id="UP000680020">
    <property type="component" value="Unassembled WGS sequence"/>
</dbReference>
<reference evidence="2" key="1">
    <citation type="submission" date="2021-03" db="EMBL/GenBank/DDBJ databases">
        <title>Identification and antibiotic profiling of Wohlfahrtiimonas chitiniclastica, an underestimated human pathogen.</title>
        <authorList>
            <person name="Kopf A."/>
            <person name="Bunk B."/>
            <person name="Coldewey S."/>
            <person name="Gunzer F."/>
            <person name="Riedel T."/>
            <person name="Schroettner P."/>
        </authorList>
    </citation>
    <scope>NUCLEOTIDE SEQUENCE</scope>
    <source>
        <strain evidence="2">DSM 100917</strain>
    </source>
</reference>
<name>A0AB35C1N0_9GAMM</name>
<dbReference type="SUPFAM" id="SSF46955">
    <property type="entry name" value="Putative DNA-binding domain"/>
    <property type="match status" value="1"/>
</dbReference>
<dbReference type="EMBL" id="JAGIBU010000022">
    <property type="protein sequence ID" value="MBS7825517.1"/>
    <property type="molecule type" value="Genomic_DNA"/>
</dbReference>
<gene>
    <name evidence="2" type="ORF">J7561_10000</name>
</gene>
<comment type="caution">
    <text evidence="2">The sequence shown here is derived from an EMBL/GenBank/DDBJ whole genome shotgun (WGS) entry which is preliminary data.</text>
</comment>
<feature type="compositionally biased region" description="Low complexity" evidence="1">
    <location>
        <begin position="30"/>
        <end position="41"/>
    </location>
</feature>
<dbReference type="RefSeq" id="WP_213404348.1">
    <property type="nucleotide sequence ID" value="NZ_JAGIBT010000025.1"/>
</dbReference>
<protein>
    <submittedName>
        <fullName evidence="2">Helix-turn-helix domain-containing protein</fullName>
    </submittedName>
</protein>
<evidence type="ECO:0000313" key="2">
    <source>
        <dbReference type="EMBL" id="MBS7825517.1"/>
    </source>
</evidence>
<organism evidence="2 3">
    <name type="scientific">Wohlfahrtiimonas chitiniclastica</name>
    <dbReference type="NCBI Taxonomy" id="400946"/>
    <lineage>
        <taxon>Bacteria</taxon>
        <taxon>Pseudomonadati</taxon>
        <taxon>Pseudomonadota</taxon>
        <taxon>Gammaproteobacteria</taxon>
        <taxon>Cardiobacteriales</taxon>
        <taxon>Ignatzschineriaceae</taxon>
        <taxon>Wohlfahrtiimonas</taxon>
    </lineage>
</organism>
<feature type="region of interest" description="Disordered" evidence="1">
    <location>
        <begin position="61"/>
        <end position="85"/>
    </location>
</feature>
<feature type="region of interest" description="Disordered" evidence="1">
    <location>
        <begin position="1"/>
        <end position="41"/>
    </location>
</feature>
<dbReference type="AlphaFoldDB" id="A0AB35C1N0"/>
<sequence length="85" mass="9567">MSKVSVSEAAKLTGKSTKTIYRHIDTGKLSSSQSDNNSKSIDIIELQRVYGSLNLKKENVIDSQMSKNENQNDNQTRQSNKTTFR</sequence>
<accession>A0AB35C1N0</accession>
<evidence type="ECO:0000313" key="3">
    <source>
        <dbReference type="Proteomes" id="UP000680020"/>
    </source>
</evidence>
<dbReference type="InterPro" id="IPR009061">
    <property type="entry name" value="DNA-bd_dom_put_sf"/>
</dbReference>